<keyword evidence="1" id="KW-0472">Membrane</keyword>
<protein>
    <submittedName>
        <fullName evidence="2">Uncharacterized protein</fullName>
    </submittedName>
</protein>
<keyword evidence="1" id="KW-1133">Transmembrane helix</keyword>
<comment type="caution">
    <text evidence="2">The sequence shown here is derived from an EMBL/GenBank/DDBJ whole genome shotgun (WGS) entry which is preliminary data.</text>
</comment>
<dbReference type="Proteomes" id="UP000308092">
    <property type="component" value="Unassembled WGS sequence"/>
</dbReference>
<evidence type="ECO:0000313" key="2">
    <source>
        <dbReference type="EMBL" id="THC95242.1"/>
    </source>
</evidence>
<accession>A0A4S3JIQ7</accession>
<keyword evidence="3" id="KW-1185">Reference proteome</keyword>
<dbReference type="EMBL" id="SOSA01000166">
    <property type="protein sequence ID" value="THC95242.1"/>
    <property type="molecule type" value="Genomic_DNA"/>
</dbReference>
<evidence type="ECO:0000256" key="1">
    <source>
        <dbReference type="SAM" id="Phobius"/>
    </source>
</evidence>
<keyword evidence="1" id="KW-0812">Transmembrane</keyword>
<dbReference type="VEuPathDB" id="FungiDB:EYZ11_005281"/>
<dbReference type="AlphaFoldDB" id="A0A4S3JIQ7"/>
<sequence length="128" mass="14765">MIDNILRRMHPDWNLYDALRRSKLRAKFHNEKRYGKRWAVLVAILGPSILFLCTSQLSRTVKDTTITLTTLEQIAANRISTLPCAMILLQLMNPITHSLLYNCDYRSIDINPILGQLHILQQTMSITS</sequence>
<feature type="transmembrane region" description="Helical" evidence="1">
    <location>
        <begin position="38"/>
        <end position="57"/>
    </location>
</feature>
<gene>
    <name evidence="2" type="ORF">EYZ11_005281</name>
</gene>
<evidence type="ECO:0000313" key="3">
    <source>
        <dbReference type="Proteomes" id="UP000308092"/>
    </source>
</evidence>
<name>A0A4S3JIQ7_9EURO</name>
<proteinExistence type="predicted"/>
<organism evidence="2 3">
    <name type="scientific">Aspergillus tanneri</name>
    <dbReference type="NCBI Taxonomy" id="1220188"/>
    <lineage>
        <taxon>Eukaryota</taxon>
        <taxon>Fungi</taxon>
        <taxon>Dikarya</taxon>
        <taxon>Ascomycota</taxon>
        <taxon>Pezizomycotina</taxon>
        <taxon>Eurotiomycetes</taxon>
        <taxon>Eurotiomycetidae</taxon>
        <taxon>Eurotiales</taxon>
        <taxon>Aspergillaceae</taxon>
        <taxon>Aspergillus</taxon>
        <taxon>Aspergillus subgen. Circumdati</taxon>
    </lineage>
</organism>
<reference evidence="2 3" key="1">
    <citation type="submission" date="2019-03" db="EMBL/GenBank/DDBJ databases">
        <title>The genome sequence of a newly discovered highly antifungal drug resistant Aspergillus species, Aspergillus tanneri NIH 1004.</title>
        <authorList>
            <person name="Mounaud S."/>
            <person name="Singh I."/>
            <person name="Joardar V."/>
            <person name="Pakala S."/>
            <person name="Pakala S."/>
            <person name="Venepally P."/>
            <person name="Hoover J."/>
            <person name="Nierman W."/>
            <person name="Chung J."/>
            <person name="Losada L."/>
        </authorList>
    </citation>
    <scope>NUCLEOTIDE SEQUENCE [LARGE SCALE GENOMIC DNA]</scope>
    <source>
        <strain evidence="2 3">NIH1004</strain>
    </source>
</reference>